<gene>
    <name evidence="2" type="ORF">WQE_18099</name>
</gene>
<name>A0ABP2PPF5_9BURK</name>
<organism evidence="2 3">
    <name type="scientific">Paraburkholderia hospita</name>
    <dbReference type="NCBI Taxonomy" id="169430"/>
    <lineage>
        <taxon>Bacteria</taxon>
        <taxon>Pseudomonadati</taxon>
        <taxon>Pseudomonadota</taxon>
        <taxon>Betaproteobacteria</taxon>
        <taxon>Burkholderiales</taxon>
        <taxon>Burkholderiaceae</taxon>
        <taxon>Paraburkholderia</taxon>
    </lineage>
</organism>
<keyword evidence="3" id="KW-1185">Reference proteome</keyword>
<dbReference type="Proteomes" id="UP000004980">
    <property type="component" value="Unassembled WGS sequence"/>
</dbReference>
<reference evidence="2 3" key="1">
    <citation type="journal article" date="2012" name="J. Bacteriol.">
        <title>Draft Genome Sequence of the Soil Bacterium Burkholderia terrae Strain BS001, Which Interacts with Fungal Surface Structures.</title>
        <authorList>
            <person name="Nazir R."/>
            <person name="Hansen M.A."/>
            <person name="Sorensen S."/>
            <person name="van Elsas J.D."/>
        </authorList>
    </citation>
    <scope>NUCLEOTIDE SEQUENCE [LARGE SCALE GENOMIC DNA]</scope>
    <source>
        <strain evidence="2 3">BS001</strain>
    </source>
</reference>
<sequence length="76" mass="8519">METLHGRGESAAIAYDGARQIGSQRSGFLRHVAITRLDWRRLAASLRQPRDRSEKKPAMHAGEFTRCHRGKATAMS</sequence>
<comment type="caution">
    <text evidence="2">The sequence shown here is derived from an EMBL/GenBank/DDBJ whole genome shotgun (WGS) entry which is preliminary data.</text>
</comment>
<evidence type="ECO:0000313" key="3">
    <source>
        <dbReference type="Proteomes" id="UP000004980"/>
    </source>
</evidence>
<dbReference type="EMBL" id="AKAU01000094">
    <property type="protein sequence ID" value="EIM99620.1"/>
    <property type="molecule type" value="Genomic_DNA"/>
</dbReference>
<evidence type="ECO:0000256" key="1">
    <source>
        <dbReference type="SAM" id="MobiDB-lite"/>
    </source>
</evidence>
<feature type="compositionally biased region" description="Basic and acidic residues" evidence="1">
    <location>
        <begin position="48"/>
        <end position="57"/>
    </location>
</feature>
<protein>
    <submittedName>
        <fullName evidence="2">Uncharacterized protein</fullName>
    </submittedName>
</protein>
<proteinExistence type="predicted"/>
<feature type="compositionally biased region" description="Basic residues" evidence="1">
    <location>
        <begin position="67"/>
        <end position="76"/>
    </location>
</feature>
<accession>A0ABP2PPF5</accession>
<feature type="region of interest" description="Disordered" evidence="1">
    <location>
        <begin position="46"/>
        <end position="76"/>
    </location>
</feature>
<evidence type="ECO:0000313" key="2">
    <source>
        <dbReference type="EMBL" id="EIM99620.1"/>
    </source>
</evidence>